<feature type="compositionally biased region" description="Acidic residues" evidence="1">
    <location>
        <begin position="290"/>
        <end position="320"/>
    </location>
</feature>
<organism evidence="2 3">
    <name type="scientific">Hazenella coriacea</name>
    <dbReference type="NCBI Taxonomy" id="1179467"/>
    <lineage>
        <taxon>Bacteria</taxon>
        <taxon>Bacillati</taxon>
        <taxon>Bacillota</taxon>
        <taxon>Bacilli</taxon>
        <taxon>Bacillales</taxon>
        <taxon>Thermoactinomycetaceae</taxon>
        <taxon>Hazenella</taxon>
    </lineage>
</organism>
<protein>
    <submittedName>
        <fullName evidence="2">Sporulation-control protein</fullName>
    </submittedName>
</protein>
<evidence type="ECO:0000313" key="3">
    <source>
        <dbReference type="Proteomes" id="UP000294937"/>
    </source>
</evidence>
<dbReference type="Gene3D" id="2.60.40.640">
    <property type="match status" value="1"/>
</dbReference>
<keyword evidence="3" id="KW-1185">Reference proteome</keyword>
<dbReference type="InterPro" id="IPR014752">
    <property type="entry name" value="Arrestin-like_C"/>
</dbReference>
<comment type="caution">
    <text evidence="2">The sequence shown here is derived from an EMBL/GenBank/DDBJ whole genome shotgun (WGS) entry which is preliminary data.</text>
</comment>
<evidence type="ECO:0000256" key="1">
    <source>
        <dbReference type="SAM" id="MobiDB-lite"/>
    </source>
</evidence>
<proteinExistence type="predicted"/>
<dbReference type="PANTHER" id="PTHR40053:SF1">
    <property type="entry name" value="SPORULATION-CONTROL PROTEIN SPO0M"/>
    <property type="match status" value="1"/>
</dbReference>
<dbReference type="PANTHER" id="PTHR40053">
    <property type="entry name" value="SPORULATION-CONTROL PROTEIN SPO0M"/>
    <property type="match status" value="1"/>
</dbReference>
<dbReference type="EMBL" id="SMAG01000001">
    <property type="protein sequence ID" value="TCS96803.1"/>
    <property type="molecule type" value="Genomic_DNA"/>
</dbReference>
<dbReference type="RefSeq" id="WP_131923185.1">
    <property type="nucleotide sequence ID" value="NZ_SMAG01000001.1"/>
</dbReference>
<sequence length="320" mass="35696">MFKNIMASLGHGGAKVDLVLEKTEYQLGEMVEGKLVIQGGKVEQQINKIDVNFVASFYVKEHPYTQVVQSFPFHASFQIQPSEVREFPFSYLLPTNLLLSSHTVSYYFDTNLDIASAVDHKDKDYISIVPEARLQNVIFALEQLGFREQHDSRSFNGTVQEFEFTPTSFLSGQAEEIEFVAMIEPEGIRLLLEVDMYTFIGEKEIKREIWLDNGLLSDPSSLAYYLQQQIEEMVHNPHSFQGYHGGYFYPQAGHSSSGGGSGVGTAAVAAIGGFAAGVVAAGIIDHLTDDSDDDDDDDEEEVDDSFDDDDFDDFFGDDED</sequence>
<dbReference type="InterPro" id="IPR009776">
    <property type="entry name" value="Spore_0_M"/>
</dbReference>
<dbReference type="OrthoDB" id="2351239at2"/>
<feature type="region of interest" description="Disordered" evidence="1">
    <location>
        <begin position="287"/>
        <end position="320"/>
    </location>
</feature>
<evidence type="ECO:0000313" key="2">
    <source>
        <dbReference type="EMBL" id="TCS96803.1"/>
    </source>
</evidence>
<name>A0A4R3LAC8_9BACL</name>
<gene>
    <name evidence="2" type="ORF">EDD58_101445</name>
</gene>
<accession>A0A4R3LAC8</accession>
<reference evidence="2 3" key="1">
    <citation type="submission" date="2019-03" db="EMBL/GenBank/DDBJ databases">
        <title>Genomic Encyclopedia of Type Strains, Phase IV (KMG-IV): sequencing the most valuable type-strain genomes for metagenomic binning, comparative biology and taxonomic classification.</title>
        <authorList>
            <person name="Goeker M."/>
        </authorList>
    </citation>
    <scope>NUCLEOTIDE SEQUENCE [LARGE SCALE GENOMIC DNA]</scope>
    <source>
        <strain evidence="2 3">DSM 45707</strain>
    </source>
</reference>
<dbReference type="AlphaFoldDB" id="A0A4R3LAC8"/>
<dbReference type="Proteomes" id="UP000294937">
    <property type="component" value="Unassembled WGS sequence"/>
</dbReference>
<dbReference type="Pfam" id="PF07070">
    <property type="entry name" value="Spo0M"/>
    <property type="match status" value="1"/>
</dbReference>